<dbReference type="WBParaSite" id="TMUE_0000001355.1">
    <property type="protein sequence ID" value="TMUE_0000001355.1"/>
    <property type="gene ID" value="WBGene00297252"/>
</dbReference>
<dbReference type="STRING" id="70415.A0A5S6Q283"/>
<dbReference type="SUPFAM" id="SSF53098">
    <property type="entry name" value="Ribonuclease H-like"/>
    <property type="match status" value="1"/>
</dbReference>
<evidence type="ECO:0000259" key="1">
    <source>
        <dbReference type="PROSITE" id="PS50994"/>
    </source>
</evidence>
<dbReference type="PANTHER" id="PTHR47331">
    <property type="entry name" value="PHD-TYPE DOMAIN-CONTAINING PROTEIN"/>
    <property type="match status" value="1"/>
</dbReference>
<organism evidence="2 3">
    <name type="scientific">Trichuris muris</name>
    <name type="common">Mouse whipworm</name>
    <dbReference type="NCBI Taxonomy" id="70415"/>
    <lineage>
        <taxon>Eukaryota</taxon>
        <taxon>Metazoa</taxon>
        <taxon>Ecdysozoa</taxon>
        <taxon>Nematoda</taxon>
        <taxon>Enoplea</taxon>
        <taxon>Dorylaimia</taxon>
        <taxon>Trichinellida</taxon>
        <taxon>Trichuridae</taxon>
        <taxon>Trichuris</taxon>
    </lineage>
</organism>
<accession>A0A5S6Q283</accession>
<reference evidence="3" key="1">
    <citation type="submission" date="2019-12" db="UniProtKB">
        <authorList>
            <consortium name="WormBaseParasite"/>
        </authorList>
    </citation>
    <scope>IDENTIFICATION</scope>
</reference>
<dbReference type="Gene3D" id="3.30.420.10">
    <property type="entry name" value="Ribonuclease H-like superfamily/Ribonuclease H"/>
    <property type="match status" value="1"/>
</dbReference>
<dbReference type="InterPro" id="IPR040676">
    <property type="entry name" value="DUF5641"/>
</dbReference>
<dbReference type="Proteomes" id="UP000046395">
    <property type="component" value="Unassembled WGS sequence"/>
</dbReference>
<dbReference type="PROSITE" id="PS50994">
    <property type="entry name" value="INTEGRASE"/>
    <property type="match status" value="1"/>
</dbReference>
<sequence>MFYWSDSEIALAWIKGTPHSWKTFVRNRVEEIYKLSEPSQWRYCPTKDNPADLLSRGCTIQKLKTQRTWWNGPMWLKGEEALWPKGNPSYTTSSAQPFTTQLCVNVADTGPPVFLAERYGKFDRLVRNRRSDPLTTFELGEAQKVWFRLVQQERFSREMQLLSHQQELPTTSKITPLDPFIAEDGLLRVGGRIGRSELPYDSRFPIILPHKHVVVDLLVRHCHERQMHLGTEHTLAVIRQRFWILKGRSVVKRIIRDCVVCRRFSSRAFAQKMAPLPEERITETFPFARTGMDFAGPLHVRCGKRSRKAYICLFTCMTIRAVHLELVIDMSVDQFLLALRRFVARRGRPTLLQSDNFTTFKAADRVIRQLFVGPTLDKIKHQLAFEGVTWKFITERAPWTGGYWERLVRSVKEPLKKVLGHALLTETELHTVLVEIEAKINARPLTFVGDDPKDANVLTPFHFLIGKEFTEFPHHGQPRDRSAVDYHTGAELRRRWQHQQRLVAHFWKRWRTEYVTTLSVRKKWCGVKPSPAIADVVLIAEENVPRMRWMMGRVIELLPGTDGLVRSVRLRTTKGMLSRPVARLHLLEEGLAL</sequence>
<dbReference type="GO" id="GO:0003676">
    <property type="term" value="F:nucleic acid binding"/>
    <property type="evidence" value="ECO:0007669"/>
    <property type="project" value="InterPro"/>
</dbReference>
<proteinExistence type="predicted"/>
<feature type="domain" description="Integrase catalytic" evidence="1">
    <location>
        <begin position="282"/>
        <end position="468"/>
    </location>
</feature>
<dbReference type="InterPro" id="IPR036397">
    <property type="entry name" value="RNaseH_sf"/>
</dbReference>
<evidence type="ECO:0000313" key="3">
    <source>
        <dbReference type="WBParaSite" id="TMUE_0000001355.1"/>
    </source>
</evidence>
<keyword evidence="2" id="KW-1185">Reference proteome</keyword>
<name>A0A5S6Q283_TRIMR</name>
<dbReference type="InterPro" id="IPR012337">
    <property type="entry name" value="RNaseH-like_sf"/>
</dbReference>
<dbReference type="GO" id="GO:0015074">
    <property type="term" value="P:DNA integration"/>
    <property type="evidence" value="ECO:0007669"/>
    <property type="project" value="InterPro"/>
</dbReference>
<dbReference type="Pfam" id="PF17921">
    <property type="entry name" value="Integrase_H2C2"/>
    <property type="match status" value="1"/>
</dbReference>
<dbReference type="Gene3D" id="1.10.340.70">
    <property type="match status" value="1"/>
</dbReference>
<dbReference type="InterPro" id="IPR001584">
    <property type="entry name" value="Integrase_cat-core"/>
</dbReference>
<protein>
    <submittedName>
        <fullName evidence="3">Integrase catalytic domain-containing protein</fullName>
    </submittedName>
</protein>
<evidence type="ECO:0000313" key="2">
    <source>
        <dbReference type="Proteomes" id="UP000046395"/>
    </source>
</evidence>
<dbReference type="AlphaFoldDB" id="A0A5S6Q283"/>
<dbReference type="PANTHER" id="PTHR47331:SF1">
    <property type="entry name" value="GAG-LIKE PROTEIN"/>
    <property type="match status" value="1"/>
</dbReference>
<dbReference type="Pfam" id="PF18701">
    <property type="entry name" value="DUF5641"/>
    <property type="match status" value="1"/>
</dbReference>
<dbReference type="InterPro" id="IPR041588">
    <property type="entry name" value="Integrase_H2C2"/>
</dbReference>